<dbReference type="Proteomes" id="UP001597476">
    <property type="component" value="Unassembled WGS sequence"/>
</dbReference>
<evidence type="ECO:0000259" key="9">
    <source>
        <dbReference type="Pfam" id="PF18962"/>
    </source>
</evidence>
<proteinExistence type="inferred from homology"/>
<reference evidence="11" key="1">
    <citation type="journal article" date="2019" name="Int. J. Syst. Evol. Microbiol.">
        <title>The Global Catalogue of Microorganisms (GCM) 10K type strain sequencing project: providing services to taxonomists for standard genome sequencing and annotation.</title>
        <authorList>
            <consortium name="The Broad Institute Genomics Platform"/>
            <consortium name="The Broad Institute Genome Sequencing Center for Infectious Disease"/>
            <person name="Wu L."/>
            <person name="Ma J."/>
        </authorList>
    </citation>
    <scope>NUCLEOTIDE SEQUENCE [LARGE SCALE GENOMIC DNA]</scope>
    <source>
        <strain evidence="11">KCTC 42398</strain>
    </source>
</reference>
<evidence type="ECO:0000259" key="7">
    <source>
        <dbReference type="Pfam" id="PF07980"/>
    </source>
</evidence>
<evidence type="ECO:0000313" key="10">
    <source>
        <dbReference type="EMBL" id="MFD2727057.1"/>
    </source>
</evidence>
<protein>
    <submittedName>
        <fullName evidence="10">RagB/SusD family nutrient uptake outer membrane protein</fullName>
    </submittedName>
</protein>
<dbReference type="SUPFAM" id="SSF48452">
    <property type="entry name" value="TPR-like"/>
    <property type="match status" value="1"/>
</dbReference>
<dbReference type="NCBIfam" id="TIGR04183">
    <property type="entry name" value="Por_Secre_tail"/>
    <property type="match status" value="1"/>
</dbReference>
<gene>
    <name evidence="10" type="ORF">ACFSR8_12625</name>
</gene>
<keyword evidence="4" id="KW-0472">Membrane</keyword>
<sequence>MKKTLLLFFGLVVSPFLFGQTATSKASNLGQLELDLETIFASFESSQEFVEEMYALVVSYELQAHTFQDYLLGDDGFVDRPTKASREIDSGRFLDVLNDSFIYLNNHYNSEFGSTGTNSANLENPNSFNRQRPGLWDGSIHGILRANIVIQNIDLLVNATQAEKDVILGQAYFFRAFFHNEIMKFWGRFPYIIDVFDADDIEISTPRPETYKEVALLANEDYKKAAEFLPVDWDEEAFGASTLGNNKNKLTKGIAYAFQGKNLLLAASPLMFYNNSPGINTYNYDIELCDMAVDAFAEILKLKDVGVYTLASWANYDEVFWKTPIPDTWPGSTEFIFSAILGDKRQAERFMTSGVPRAIHTGSAGYELIDATHNYIHYNFGMANGLSIEDDLSGNFGTPTYNPNKPFENRDPRFYRWHIIDGDIIDAGAQDPNHITAKLWYVSSSNKGVHRSTGAENIRIVNTTGYMWTKFYPKVDGKYHSRWNPIIDQFNGVRLHMRLTDVYLMYAEALHASKGATAAPASYNLTAEEAVNLFRNRAGIPNVHANIVADNNKFMDELRRERAVEMSYEGHRWVDIRRWGVAHLERYRQKTQLNFPENHATAGGYQESELVMRVCEYPKHYWLPFRPFRIKYPEGFPQNPGWESIVLSVKDVTNKEDNLLVYPNPSSGIFKISENIKYSIYDITGRLILSGKGKTIDLSAQEKGVYFLRFNGNTKSIIRY</sequence>
<accession>A0ABW5TCQ2</accession>
<dbReference type="InterPro" id="IPR033985">
    <property type="entry name" value="SusD-like_N"/>
</dbReference>
<evidence type="ECO:0000259" key="8">
    <source>
        <dbReference type="Pfam" id="PF14322"/>
    </source>
</evidence>
<feature type="signal peptide" evidence="6">
    <location>
        <begin position="1"/>
        <end position="19"/>
    </location>
</feature>
<dbReference type="Pfam" id="PF18962">
    <property type="entry name" value="Por_Secre_tail"/>
    <property type="match status" value="1"/>
</dbReference>
<comment type="similarity">
    <text evidence="2">Belongs to the SusD family.</text>
</comment>
<dbReference type="InterPro" id="IPR011990">
    <property type="entry name" value="TPR-like_helical_dom_sf"/>
</dbReference>
<keyword evidence="5" id="KW-0998">Cell outer membrane</keyword>
<evidence type="ECO:0000256" key="6">
    <source>
        <dbReference type="SAM" id="SignalP"/>
    </source>
</evidence>
<feature type="domain" description="RagB/SusD" evidence="7">
    <location>
        <begin position="334"/>
        <end position="642"/>
    </location>
</feature>
<evidence type="ECO:0000256" key="5">
    <source>
        <dbReference type="ARBA" id="ARBA00023237"/>
    </source>
</evidence>
<feature type="chain" id="PRO_5045969489" evidence="6">
    <location>
        <begin position="20"/>
        <end position="720"/>
    </location>
</feature>
<evidence type="ECO:0000256" key="1">
    <source>
        <dbReference type="ARBA" id="ARBA00004442"/>
    </source>
</evidence>
<evidence type="ECO:0000256" key="4">
    <source>
        <dbReference type="ARBA" id="ARBA00023136"/>
    </source>
</evidence>
<feature type="domain" description="Secretion system C-terminal sorting" evidence="9">
    <location>
        <begin position="661"/>
        <end position="717"/>
    </location>
</feature>
<evidence type="ECO:0000313" key="11">
    <source>
        <dbReference type="Proteomes" id="UP001597476"/>
    </source>
</evidence>
<evidence type="ECO:0000256" key="3">
    <source>
        <dbReference type="ARBA" id="ARBA00022729"/>
    </source>
</evidence>
<dbReference type="EMBL" id="JBHULY010000028">
    <property type="protein sequence ID" value="MFD2727057.1"/>
    <property type="molecule type" value="Genomic_DNA"/>
</dbReference>
<dbReference type="RefSeq" id="WP_380292572.1">
    <property type="nucleotide sequence ID" value="NZ_JBHULY010000028.1"/>
</dbReference>
<dbReference type="InterPro" id="IPR026444">
    <property type="entry name" value="Secre_tail"/>
</dbReference>
<comment type="subcellular location">
    <subcellularLocation>
        <location evidence="1">Cell outer membrane</location>
    </subcellularLocation>
</comment>
<dbReference type="Gene3D" id="1.25.40.390">
    <property type="match status" value="1"/>
</dbReference>
<feature type="domain" description="SusD-like N-terminal" evidence="8">
    <location>
        <begin position="113"/>
        <end position="235"/>
    </location>
</feature>
<keyword evidence="3 6" id="KW-0732">Signal</keyword>
<keyword evidence="11" id="KW-1185">Reference proteome</keyword>
<evidence type="ECO:0000256" key="2">
    <source>
        <dbReference type="ARBA" id="ARBA00006275"/>
    </source>
</evidence>
<dbReference type="InterPro" id="IPR012944">
    <property type="entry name" value="SusD_RagB_dom"/>
</dbReference>
<comment type="caution">
    <text evidence="10">The sequence shown here is derived from an EMBL/GenBank/DDBJ whole genome shotgun (WGS) entry which is preliminary data.</text>
</comment>
<dbReference type="Pfam" id="PF14322">
    <property type="entry name" value="SusD-like_3"/>
    <property type="match status" value="1"/>
</dbReference>
<organism evidence="10 11">
    <name type="scientific">Hyunsoonleella rubra</name>
    <dbReference type="NCBI Taxonomy" id="1737062"/>
    <lineage>
        <taxon>Bacteria</taxon>
        <taxon>Pseudomonadati</taxon>
        <taxon>Bacteroidota</taxon>
        <taxon>Flavobacteriia</taxon>
        <taxon>Flavobacteriales</taxon>
        <taxon>Flavobacteriaceae</taxon>
    </lineage>
</organism>
<dbReference type="Pfam" id="PF07980">
    <property type="entry name" value="SusD_RagB"/>
    <property type="match status" value="1"/>
</dbReference>
<name>A0ABW5TCQ2_9FLAO</name>